<dbReference type="HOGENOM" id="CLU_1563865_0_0_1"/>
<proteinExistence type="predicted"/>
<evidence type="ECO:0000259" key="1">
    <source>
        <dbReference type="Pfam" id="PF09791"/>
    </source>
</evidence>
<sequence length="171" mass="19500">MSMKTLAGPLISRTGRNLANRHARIRHEESRVHVVLPKLLRHITARRMFRGVQLPERPRPPTPEECCMSRCEPCVHDIFLKSLDQYHRDVVNVRQTLTMMDVPSYEWPSDIQPGGLHRSGPDVIPEERSAVENAKRALAAMESTGTQKTNYRDTLLEVGRLVLWTLRGCPG</sequence>
<keyword evidence="3" id="KW-1185">Reference proteome</keyword>
<dbReference type="AlphaFoldDB" id="A0A0C9UI54"/>
<feature type="domain" description="Oxidoreductase-like" evidence="1">
    <location>
        <begin position="48"/>
        <end position="92"/>
    </location>
</feature>
<dbReference type="EMBL" id="KN837301">
    <property type="protein sequence ID" value="KIJ28627.1"/>
    <property type="molecule type" value="Genomic_DNA"/>
</dbReference>
<dbReference type="Proteomes" id="UP000054279">
    <property type="component" value="Unassembled WGS sequence"/>
</dbReference>
<evidence type="ECO:0000313" key="2">
    <source>
        <dbReference type="EMBL" id="KIJ28627.1"/>
    </source>
</evidence>
<evidence type="ECO:0000313" key="3">
    <source>
        <dbReference type="Proteomes" id="UP000054279"/>
    </source>
</evidence>
<dbReference type="OrthoDB" id="10064411at2759"/>
<accession>A0A0C9UI54</accession>
<reference evidence="2 3" key="1">
    <citation type="submission" date="2014-06" db="EMBL/GenBank/DDBJ databases">
        <title>Evolutionary Origins and Diversification of the Mycorrhizal Mutualists.</title>
        <authorList>
            <consortium name="DOE Joint Genome Institute"/>
            <consortium name="Mycorrhizal Genomics Consortium"/>
            <person name="Kohler A."/>
            <person name="Kuo A."/>
            <person name="Nagy L.G."/>
            <person name="Floudas D."/>
            <person name="Copeland A."/>
            <person name="Barry K.W."/>
            <person name="Cichocki N."/>
            <person name="Veneault-Fourrey C."/>
            <person name="LaButti K."/>
            <person name="Lindquist E.A."/>
            <person name="Lipzen A."/>
            <person name="Lundell T."/>
            <person name="Morin E."/>
            <person name="Murat C."/>
            <person name="Riley R."/>
            <person name="Ohm R."/>
            <person name="Sun H."/>
            <person name="Tunlid A."/>
            <person name="Henrissat B."/>
            <person name="Grigoriev I.V."/>
            <person name="Hibbett D.S."/>
            <person name="Martin F."/>
        </authorList>
    </citation>
    <scope>NUCLEOTIDE SEQUENCE [LARGE SCALE GENOMIC DNA]</scope>
    <source>
        <strain evidence="2 3">SS14</strain>
    </source>
</reference>
<protein>
    <recommendedName>
        <fullName evidence="1">Oxidoreductase-like domain-containing protein</fullName>
    </recommendedName>
</protein>
<organism evidence="2 3">
    <name type="scientific">Sphaerobolus stellatus (strain SS14)</name>
    <dbReference type="NCBI Taxonomy" id="990650"/>
    <lineage>
        <taxon>Eukaryota</taxon>
        <taxon>Fungi</taxon>
        <taxon>Dikarya</taxon>
        <taxon>Basidiomycota</taxon>
        <taxon>Agaricomycotina</taxon>
        <taxon>Agaricomycetes</taxon>
        <taxon>Phallomycetidae</taxon>
        <taxon>Geastrales</taxon>
        <taxon>Sphaerobolaceae</taxon>
        <taxon>Sphaerobolus</taxon>
    </lineage>
</organism>
<dbReference type="InterPro" id="IPR019180">
    <property type="entry name" value="Oxidoreductase-like_N"/>
</dbReference>
<dbReference type="Pfam" id="PF09791">
    <property type="entry name" value="Oxidored-like"/>
    <property type="match status" value="1"/>
</dbReference>
<name>A0A0C9UI54_SPHS4</name>
<gene>
    <name evidence="2" type="ORF">M422DRAFT_270028</name>
</gene>